<gene>
    <name evidence="2" type="ORF">EJB05_13197</name>
</gene>
<comment type="caution">
    <text evidence="2">The sequence shown here is derived from an EMBL/GenBank/DDBJ whole genome shotgun (WGS) entry which is preliminary data.</text>
</comment>
<name>A0A5J9VV18_9POAL</name>
<feature type="compositionally biased region" description="Polar residues" evidence="1">
    <location>
        <begin position="195"/>
        <end position="214"/>
    </location>
</feature>
<sequence>MPSLAMIQPSVPAIVWLRTRDLLRSFPIFLPFLSALSAPPPRHVSAKVPRSRRPRRLRRRFPFFLAASIHKPPVALGSNDDGSDNLPTPATIHGPPACLTVIDTMATPLRSIRHCATLLLLSLPWLYPGTYWRHVRWSSVDGFSTISSPTAIPRLTVIPRTVRSFSSSIGSQPPKDSLEASSEAATSSARPHASHSVTPDPSPTCSTRLSGRTVSSPAPPAAYPSGFLFCRSSTASVSGRLSPGLLGRAASCTAAADHHRRPLAFDCHTPPPSPYFAWIAPQLLCEAMATLAPAPILRPATTQGASASARLTSSRTPMQPMAAPTASPRCNHSCSLLQRLHPVFSSARCVGSANPAGNLFGKEPMELNSNDIFVSQTCRCGA</sequence>
<evidence type="ECO:0000256" key="1">
    <source>
        <dbReference type="SAM" id="MobiDB-lite"/>
    </source>
</evidence>
<reference evidence="2 3" key="1">
    <citation type="journal article" date="2019" name="Sci. Rep.">
        <title>A high-quality genome of Eragrostis curvula grass provides insights into Poaceae evolution and supports new strategies to enhance forage quality.</title>
        <authorList>
            <person name="Carballo J."/>
            <person name="Santos B.A.C.M."/>
            <person name="Zappacosta D."/>
            <person name="Garbus I."/>
            <person name="Selva J.P."/>
            <person name="Gallo C.A."/>
            <person name="Diaz A."/>
            <person name="Albertini E."/>
            <person name="Caccamo M."/>
            <person name="Echenique V."/>
        </authorList>
    </citation>
    <scope>NUCLEOTIDE SEQUENCE [LARGE SCALE GENOMIC DNA]</scope>
    <source>
        <strain evidence="3">cv. Victoria</strain>
        <tissue evidence="2">Leaf</tissue>
    </source>
</reference>
<evidence type="ECO:0000313" key="3">
    <source>
        <dbReference type="Proteomes" id="UP000324897"/>
    </source>
</evidence>
<dbReference type="Proteomes" id="UP000324897">
    <property type="component" value="Chromosome 4"/>
</dbReference>
<accession>A0A5J9VV18</accession>
<feature type="compositionally biased region" description="Low complexity" evidence="1">
    <location>
        <begin position="179"/>
        <end position="189"/>
    </location>
</feature>
<feature type="region of interest" description="Disordered" evidence="1">
    <location>
        <begin position="165"/>
        <end position="217"/>
    </location>
</feature>
<protein>
    <submittedName>
        <fullName evidence="2">Uncharacterized protein</fullName>
    </submittedName>
</protein>
<dbReference type="EMBL" id="RWGY01000007">
    <property type="protein sequence ID" value="TVU39758.1"/>
    <property type="molecule type" value="Genomic_DNA"/>
</dbReference>
<dbReference type="AlphaFoldDB" id="A0A5J9VV18"/>
<dbReference type="Gramene" id="TVU39758">
    <property type="protein sequence ID" value="TVU39758"/>
    <property type="gene ID" value="EJB05_13197"/>
</dbReference>
<organism evidence="2 3">
    <name type="scientific">Eragrostis curvula</name>
    <name type="common">weeping love grass</name>
    <dbReference type="NCBI Taxonomy" id="38414"/>
    <lineage>
        <taxon>Eukaryota</taxon>
        <taxon>Viridiplantae</taxon>
        <taxon>Streptophyta</taxon>
        <taxon>Embryophyta</taxon>
        <taxon>Tracheophyta</taxon>
        <taxon>Spermatophyta</taxon>
        <taxon>Magnoliopsida</taxon>
        <taxon>Liliopsida</taxon>
        <taxon>Poales</taxon>
        <taxon>Poaceae</taxon>
        <taxon>PACMAD clade</taxon>
        <taxon>Chloridoideae</taxon>
        <taxon>Eragrostideae</taxon>
        <taxon>Eragrostidinae</taxon>
        <taxon>Eragrostis</taxon>
    </lineage>
</organism>
<proteinExistence type="predicted"/>
<keyword evidence="3" id="KW-1185">Reference proteome</keyword>
<evidence type="ECO:0000313" key="2">
    <source>
        <dbReference type="EMBL" id="TVU39758.1"/>
    </source>
</evidence>